<dbReference type="RefSeq" id="WP_140927709.1">
    <property type="nucleotide sequence ID" value="NZ_VFSU01000019.1"/>
</dbReference>
<dbReference type="Gene3D" id="3.20.20.140">
    <property type="entry name" value="Metal-dependent hydrolases"/>
    <property type="match status" value="1"/>
</dbReference>
<evidence type="ECO:0000313" key="2">
    <source>
        <dbReference type="EMBL" id="TPE62284.1"/>
    </source>
</evidence>
<name>A0A501XPV6_9SPHN</name>
<dbReference type="OrthoDB" id="9804333at2"/>
<dbReference type="InterPro" id="IPR016195">
    <property type="entry name" value="Pol/histidinol_Pase-like"/>
</dbReference>
<dbReference type="AlphaFoldDB" id="A0A501XPV6"/>
<dbReference type="GO" id="GO:0035312">
    <property type="term" value="F:5'-3' DNA exonuclease activity"/>
    <property type="evidence" value="ECO:0007669"/>
    <property type="project" value="TreeGrafter"/>
</dbReference>
<dbReference type="SUPFAM" id="SSF89550">
    <property type="entry name" value="PHP domain-like"/>
    <property type="match status" value="1"/>
</dbReference>
<organism evidence="2 3">
    <name type="scientific">Sandaracinobacter neustonicus</name>
    <dbReference type="NCBI Taxonomy" id="1715348"/>
    <lineage>
        <taxon>Bacteria</taxon>
        <taxon>Pseudomonadati</taxon>
        <taxon>Pseudomonadota</taxon>
        <taxon>Alphaproteobacteria</taxon>
        <taxon>Sphingomonadales</taxon>
        <taxon>Sphingosinicellaceae</taxon>
        <taxon>Sandaracinobacter</taxon>
    </lineage>
</organism>
<reference evidence="2 3" key="1">
    <citation type="submission" date="2019-06" db="EMBL/GenBank/DDBJ databases">
        <authorList>
            <person name="Lee I."/>
            <person name="Jang G.I."/>
            <person name="Hwang C.Y."/>
        </authorList>
    </citation>
    <scope>NUCLEOTIDE SEQUENCE [LARGE SCALE GENOMIC DNA]</scope>
    <source>
        <strain evidence="2 3">PAMC 28131</strain>
    </source>
</reference>
<keyword evidence="3" id="KW-1185">Reference proteome</keyword>
<feature type="chain" id="PRO_5021225964" evidence="1">
    <location>
        <begin position="20"/>
        <end position="493"/>
    </location>
</feature>
<comment type="caution">
    <text evidence="2">The sequence shown here is derived from an EMBL/GenBank/DDBJ whole genome shotgun (WGS) entry which is preliminary data.</text>
</comment>
<accession>A0A501XPV6</accession>
<proteinExistence type="predicted"/>
<dbReference type="InterPro" id="IPR052018">
    <property type="entry name" value="PHP_domain"/>
</dbReference>
<protein>
    <submittedName>
        <fullName evidence="2">PHP domain-containing protein</fullName>
    </submittedName>
</protein>
<dbReference type="EMBL" id="VFSU01000019">
    <property type="protein sequence ID" value="TPE62284.1"/>
    <property type="molecule type" value="Genomic_DNA"/>
</dbReference>
<dbReference type="GO" id="GO:0004534">
    <property type="term" value="F:5'-3' RNA exonuclease activity"/>
    <property type="evidence" value="ECO:0007669"/>
    <property type="project" value="TreeGrafter"/>
</dbReference>
<evidence type="ECO:0000256" key="1">
    <source>
        <dbReference type="SAM" id="SignalP"/>
    </source>
</evidence>
<sequence>MRGWLAALLLLFAAPLAAADRPADLELNGQISRADHQSYKEVPFTLPPGTDRLLVEMSLDQLEQRTVIDVGLADPNGFRGASGSNKRRILIGETEATPSYLPGAMTPGGWKLILAVPNIREGVTANWQAKLWFLKAGEPDEAPPTAGRGPAWYRGDMHLHSAHSDGSCAPEGGSARVPCPLFLTLQTAAARGLDFVSITEHNSVSHHSTLREAQPFFPRMLLIPGREITTFFGHFNIHGVTRPIDFRIAPAAKGGTTSFNAIADEVHRLGGLLVINHPGMPSDERCMGCGWTMLDVDPTKVDAIEAVNGASVAGVDNKVAGLVDGTPFWLGWQARSGRVTAIGASDNHDGSSRADRLGTVGRPATVVRAADLTWPAIREGLRQGRAFIDIDGVPGRLLDFSVTSGKAAAVMGGALKAASGSLRLSVEVDAPAGTRLRLFDGAVLLAEQPLTGGRQTISLAHSLPAGRHILRLDVVRDGQLILLSNAVAVEIGR</sequence>
<keyword evidence="1" id="KW-0732">Signal</keyword>
<dbReference type="PANTHER" id="PTHR42924:SF3">
    <property type="entry name" value="POLYMERASE_HISTIDINOL PHOSPHATASE N-TERMINAL DOMAIN-CONTAINING PROTEIN"/>
    <property type="match status" value="1"/>
</dbReference>
<dbReference type="Proteomes" id="UP000319897">
    <property type="component" value="Unassembled WGS sequence"/>
</dbReference>
<gene>
    <name evidence="2" type="ORF">FJQ54_07095</name>
</gene>
<dbReference type="PANTHER" id="PTHR42924">
    <property type="entry name" value="EXONUCLEASE"/>
    <property type="match status" value="1"/>
</dbReference>
<feature type="signal peptide" evidence="1">
    <location>
        <begin position="1"/>
        <end position="19"/>
    </location>
</feature>
<evidence type="ECO:0000313" key="3">
    <source>
        <dbReference type="Proteomes" id="UP000319897"/>
    </source>
</evidence>
<dbReference type="NCBIfam" id="NF038032">
    <property type="entry name" value="CehA_McbA_metalo"/>
    <property type="match status" value="1"/>
</dbReference>